<evidence type="ECO:0000256" key="1">
    <source>
        <dbReference type="SAM" id="Coils"/>
    </source>
</evidence>
<name>A0A2I1G5P1_9GLOM</name>
<dbReference type="EMBL" id="LLXI01000175">
    <property type="protein sequence ID" value="PKY41959.1"/>
    <property type="molecule type" value="Genomic_DNA"/>
</dbReference>
<accession>A0A2I1G5P1</accession>
<dbReference type="AlphaFoldDB" id="A0A2I1G5P1"/>
<keyword evidence="3" id="KW-1185">Reference proteome</keyword>
<evidence type="ECO:0000313" key="2">
    <source>
        <dbReference type="EMBL" id="PKY41959.1"/>
    </source>
</evidence>
<sequence length="114" mass="13697">MGILKYANFFVFRKSDIDKLNLIEVEEEIKNLNRENNELKSDEYEYGNRQEVKKKIELRLEFVKMKADEFKQISDFRLSSNDYSHSVKNQSAYDAQVTLSNMDFPKDMEYLRNH</sequence>
<evidence type="ECO:0000313" key="3">
    <source>
        <dbReference type="Proteomes" id="UP000234323"/>
    </source>
</evidence>
<reference evidence="2 3" key="1">
    <citation type="submission" date="2015-10" db="EMBL/GenBank/DDBJ databases">
        <title>Genome analyses suggest a sexual origin of heterokaryosis in a supposedly ancient asexual fungus.</title>
        <authorList>
            <person name="Ropars J."/>
            <person name="Sedzielewska K."/>
            <person name="Noel J."/>
            <person name="Charron P."/>
            <person name="Farinelli L."/>
            <person name="Marton T."/>
            <person name="Kruger M."/>
            <person name="Pelin A."/>
            <person name="Brachmann A."/>
            <person name="Corradi N."/>
        </authorList>
    </citation>
    <scope>NUCLEOTIDE SEQUENCE [LARGE SCALE GENOMIC DNA]</scope>
    <source>
        <strain evidence="2 3">A4</strain>
    </source>
</reference>
<keyword evidence="1" id="KW-0175">Coiled coil</keyword>
<proteinExistence type="predicted"/>
<gene>
    <name evidence="2" type="ORF">RhiirA4_417077</name>
</gene>
<dbReference type="VEuPathDB" id="FungiDB:FUN_016700"/>
<dbReference type="VEuPathDB" id="FungiDB:RhiirA1_463631"/>
<feature type="coiled-coil region" evidence="1">
    <location>
        <begin position="15"/>
        <end position="45"/>
    </location>
</feature>
<dbReference type="Proteomes" id="UP000234323">
    <property type="component" value="Unassembled WGS sequence"/>
</dbReference>
<comment type="caution">
    <text evidence="2">The sequence shown here is derived from an EMBL/GenBank/DDBJ whole genome shotgun (WGS) entry which is preliminary data.</text>
</comment>
<organism evidence="2 3">
    <name type="scientific">Rhizophagus irregularis</name>
    <dbReference type="NCBI Taxonomy" id="588596"/>
    <lineage>
        <taxon>Eukaryota</taxon>
        <taxon>Fungi</taxon>
        <taxon>Fungi incertae sedis</taxon>
        <taxon>Mucoromycota</taxon>
        <taxon>Glomeromycotina</taxon>
        <taxon>Glomeromycetes</taxon>
        <taxon>Glomerales</taxon>
        <taxon>Glomeraceae</taxon>
        <taxon>Rhizophagus</taxon>
    </lineage>
</organism>
<protein>
    <submittedName>
        <fullName evidence="2">Uncharacterized protein</fullName>
    </submittedName>
</protein>